<dbReference type="Proteomes" id="UP000831532">
    <property type="component" value="Chromosome"/>
</dbReference>
<dbReference type="RefSeq" id="WP_243489034.1">
    <property type="nucleotide sequence ID" value="NZ_CP063361.1"/>
</dbReference>
<organism evidence="3 4">
    <name type="scientific">Massilia violaceinigra</name>
    <dbReference type="NCBI Taxonomy" id="2045208"/>
    <lineage>
        <taxon>Bacteria</taxon>
        <taxon>Pseudomonadati</taxon>
        <taxon>Pseudomonadota</taxon>
        <taxon>Betaproteobacteria</taxon>
        <taxon>Burkholderiales</taxon>
        <taxon>Oxalobacteraceae</taxon>
        <taxon>Telluria group</taxon>
        <taxon>Massilia</taxon>
    </lineage>
</organism>
<protein>
    <recommendedName>
        <fullName evidence="2">Rap1a immunity protein domain-containing protein</fullName>
    </recommendedName>
</protein>
<evidence type="ECO:0000313" key="3">
    <source>
        <dbReference type="EMBL" id="UOD27819.1"/>
    </source>
</evidence>
<dbReference type="Gene3D" id="1.10.890.40">
    <property type="match status" value="1"/>
</dbReference>
<dbReference type="InterPro" id="IPR041238">
    <property type="entry name" value="Rap1a"/>
</dbReference>
<keyword evidence="4" id="KW-1185">Reference proteome</keyword>
<name>A0ABY4A175_9BURK</name>
<keyword evidence="1" id="KW-0732">Signal</keyword>
<feature type="signal peptide" evidence="1">
    <location>
        <begin position="1"/>
        <end position="18"/>
    </location>
</feature>
<feature type="domain" description="Rap1a immunity protein" evidence="2">
    <location>
        <begin position="47"/>
        <end position="116"/>
    </location>
</feature>
<feature type="chain" id="PRO_5045739284" description="Rap1a immunity protein domain-containing protein" evidence="1">
    <location>
        <begin position="19"/>
        <end position="123"/>
    </location>
</feature>
<evidence type="ECO:0000256" key="1">
    <source>
        <dbReference type="SAM" id="SignalP"/>
    </source>
</evidence>
<dbReference type="EMBL" id="CP063361">
    <property type="protein sequence ID" value="UOD27819.1"/>
    <property type="molecule type" value="Genomic_DNA"/>
</dbReference>
<sequence length="123" mass="13518">MNNLAALVALMLPLLSHAAPVPQLAGDELVLKYFGDPLTREGMPKGRAFVDRETARAYMDGIIDLTEGRSWCDPRNAPTHEIHTDVVHAIATLSAERRKSNAAVLVEQALVVRYPCKITKGNR</sequence>
<dbReference type="Pfam" id="PF18602">
    <property type="entry name" value="Rap1a"/>
    <property type="match status" value="1"/>
</dbReference>
<evidence type="ECO:0000313" key="4">
    <source>
        <dbReference type="Proteomes" id="UP000831532"/>
    </source>
</evidence>
<evidence type="ECO:0000259" key="2">
    <source>
        <dbReference type="Pfam" id="PF18602"/>
    </source>
</evidence>
<reference evidence="3 4" key="1">
    <citation type="submission" date="2020-10" db="EMBL/GenBank/DDBJ databases">
        <title>Genome analysis of Massilia species.</title>
        <authorList>
            <person name="Jung D.-H."/>
        </authorList>
    </citation>
    <scope>NUCLEOTIDE SEQUENCE [LARGE SCALE GENOMIC DNA]</scope>
    <source>
        <strain evidence="4">sipir</strain>
    </source>
</reference>
<accession>A0ABY4A175</accession>
<proteinExistence type="predicted"/>
<gene>
    <name evidence="3" type="ORF">INH39_20280</name>
</gene>